<comment type="caution">
    <text evidence="1">The sequence shown here is derived from an EMBL/GenBank/DDBJ whole genome shotgun (WGS) entry which is preliminary data.</text>
</comment>
<evidence type="ECO:0000313" key="1">
    <source>
        <dbReference type="EMBL" id="CAG8778718.1"/>
    </source>
</evidence>
<name>A0ACA9R6D5_9GLOM</name>
<dbReference type="Proteomes" id="UP000789920">
    <property type="component" value="Unassembled WGS sequence"/>
</dbReference>
<sequence>KAKIADITLNYHISSDYSINIPPNTTVAILKNMIRNNVPFTDFDLYINDTARE</sequence>
<evidence type="ECO:0000313" key="2">
    <source>
        <dbReference type="Proteomes" id="UP000789920"/>
    </source>
</evidence>
<organism evidence="1 2">
    <name type="scientific">Racocetra persica</name>
    <dbReference type="NCBI Taxonomy" id="160502"/>
    <lineage>
        <taxon>Eukaryota</taxon>
        <taxon>Fungi</taxon>
        <taxon>Fungi incertae sedis</taxon>
        <taxon>Mucoromycota</taxon>
        <taxon>Glomeromycotina</taxon>
        <taxon>Glomeromycetes</taxon>
        <taxon>Diversisporales</taxon>
        <taxon>Gigasporaceae</taxon>
        <taxon>Racocetra</taxon>
    </lineage>
</organism>
<accession>A0ACA9R6D5</accession>
<keyword evidence="2" id="KW-1185">Reference proteome</keyword>
<protein>
    <submittedName>
        <fullName evidence="1">12922_t:CDS:1</fullName>
    </submittedName>
</protein>
<dbReference type="EMBL" id="CAJVQC010044011">
    <property type="protein sequence ID" value="CAG8778718.1"/>
    <property type="molecule type" value="Genomic_DNA"/>
</dbReference>
<reference evidence="1" key="1">
    <citation type="submission" date="2021-06" db="EMBL/GenBank/DDBJ databases">
        <authorList>
            <person name="Kallberg Y."/>
            <person name="Tangrot J."/>
            <person name="Rosling A."/>
        </authorList>
    </citation>
    <scope>NUCLEOTIDE SEQUENCE</scope>
    <source>
        <strain evidence="1">MA461A</strain>
    </source>
</reference>
<gene>
    <name evidence="1" type="ORF">RPERSI_LOCUS17267</name>
</gene>
<proteinExistence type="predicted"/>
<feature type="non-terminal residue" evidence="1">
    <location>
        <position position="1"/>
    </location>
</feature>